<dbReference type="InterPro" id="IPR050343">
    <property type="entry name" value="RsuA_PseudoU_synthase"/>
</dbReference>
<feature type="compositionally biased region" description="Basic residues" evidence="7">
    <location>
        <begin position="262"/>
        <end position="274"/>
    </location>
</feature>
<keyword evidence="10" id="KW-1185">Reference proteome</keyword>
<dbReference type="Pfam" id="PF01479">
    <property type="entry name" value="S4"/>
    <property type="match status" value="1"/>
</dbReference>
<dbReference type="FunFam" id="3.10.290.10:FF:000003">
    <property type="entry name" value="Pseudouridine synthase"/>
    <property type="match status" value="1"/>
</dbReference>
<dbReference type="PANTHER" id="PTHR47683">
    <property type="entry name" value="PSEUDOURIDINE SYNTHASE FAMILY PROTEIN-RELATED"/>
    <property type="match status" value="1"/>
</dbReference>
<dbReference type="RefSeq" id="WP_114583542.1">
    <property type="nucleotide sequence ID" value="NZ_QPMH01000025.1"/>
</dbReference>
<dbReference type="CDD" id="cd00165">
    <property type="entry name" value="S4"/>
    <property type="match status" value="1"/>
</dbReference>
<dbReference type="GO" id="GO:0000455">
    <property type="term" value="P:enzyme-directed rRNA pseudouridine synthesis"/>
    <property type="evidence" value="ECO:0007669"/>
    <property type="project" value="UniProtKB-ARBA"/>
</dbReference>
<feature type="domain" description="RNA-binding S4" evidence="8">
    <location>
        <begin position="7"/>
        <end position="65"/>
    </location>
</feature>
<evidence type="ECO:0000256" key="1">
    <source>
        <dbReference type="ARBA" id="ARBA00000073"/>
    </source>
</evidence>
<dbReference type="NCBIfam" id="TIGR00093">
    <property type="entry name" value="pseudouridine synthase"/>
    <property type="match status" value="1"/>
</dbReference>
<evidence type="ECO:0000313" key="9">
    <source>
        <dbReference type="EMBL" id="RDD60514.1"/>
    </source>
</evidence>
<dbReference type="SMART" id="SM00363">
    <property type="entry name" value="S4"/>
    <property type="match status" value="1"/>
</dbReference>
<organism evidence="9 10">
    <name type="scientific">Ferruginivarius sediminum</name>
    <dbReference type="NCBI Taxonomy" id="2661937"/>
    <lineage>
        <taxon>Bacteria</taxon>
        <taxon>Pseudomonadati</taxon>
        <taxon>Pseudomonadota</taxon>
        <taxon>Alphaproteobacteria</taxon>
        <taxon>Rhodospirillales</taxon>
        <taxon>Rhodospirillaceae</taxon>
        <taxon>Ferruginivarius</taxon>
    </lineage>
</organism>
<evidence type="ECO:0000256" key="7">
    <source>
        <dbReference type="SAM" id="MobiDB-lite"/>
    </source>
</evidence>
<keyword evidence="3 5" id="KW-0694">RNA-binding</keyword>
<dbReference type="PROSITE" id="PS01149">
    <property type="entry name" value="PSI_RSU"/>
    <property type="match status" value="1"/>
</dbReference>
<dbReference type="SUPFAM" id="SSF55174">
    <property type="entry name" value="Alpha-L RNA-binding motif"/>
    <property type="match status" value="1"/>
</dbReference>
<dbReference type="AlphaFoldDB" id="A0A369T7T0"/>
<name>A0A369T7T0_9PROT</name>
<dbReference type="InterPro" id="IPR020103">
    <property type="entry name" value="PsdUridine_synth_cat_dom_sf"/>
</dbReference>
<dbReference type="InterPro" id="IPR042092">
    <property type="entry name" value="PsdUridine_s_RsuA/RluB/E/F_cat"/>
</dbReference>
<dbReference type="GO" id="GO:0120159">
    <property type="term" value="F:rRNA pseudouridine synthase activity"/>
    <property type="evidence" value="ECO:0007669"/>
    <property type="project" value="UniProtKB-ARBA"/>
</dbReference>
<evidence type="ECO:0000256" key="6">
    <source>
        <dbReference type="RuleBase" id="RU003887"/>
    </source>
</evidence>
<comment type="catalytic activity">
    <reaction evidence="1">
        <text>a uridine in RNA = a pseudouridine in RNA</text>
        <dbReference type="Rhea" id="RHEA:48348"/>
        <dbReference type="Rhea" id="RHEA-COMP:12068"/>
        <dbReference type="Rhea" id="RHEA-COMP:12069"/>
        <dbReference type="ChEBI" id="CHEBI:65314"/>
        <dbReference type="ChEBI" id="CHEBI:65315"/>
    </reaction>
</comment>
<dbReference type="InterPro" id="IPR006145">
    <property type="entry name" value="PsdUridine_synth_RsuA/RluA"/>
</dbReference>
<accession>A0A369T7T0</accession>
<dbReference type="EMBL" id="QPMH01000025">
    <property type="protein sequence ID" value="RDD60514.1"/>
    <property type="molecule type" value="Genomic_DNA"/>
</dbReference>
<dbReference type="InterPro" id="IPR018496">
    <property type="entry name" value="PsdUridine_synth_RsuA/RluB_CS"/>
</dbReference>
<evidence type="ECO:0000256" key="3">
    <source>
        <dbReference type="ARBA" id="ARBA00022884"/>
    </source>
</evidence>
<dbReference type="InterPro" id="IPR002942">
    <property type="entry name" value="S4_RNA-bd"/>
</dbReference>
<dbReference type="SUPFAM" id="SSF55120">
    <property type="entry name" value="Pseudouridine synthase"/>
    <property type="match status" value="1"/>
</dbReference>
<feature type="region of interest" description="Disordered" evidence="7">
    <location>
        <begin position="238"/>
        <end position="274"/>
    </location>
</feature>
<comment type="similarity">
    <text evidence="2 6">Belongs to the pseudouridine synthase RsuA family.</text>
</comment>
<evidence type="ECO:0000259" key="8">
    <source>
        <dbReference type="SMART" id="SM00363"/>
    </source>
</evidence>
<dbReference type="InterPro" id="IPR036986">
    <property type="entry name" value="S4_RNA-bd_sf"/>
</dbReference>
<evidence type="ECO:0000313" key="10">
    <source>
        <dbReference type="Proteomes" id="UP000253941"/>
    </source>
</evidence>
<dbReference type="PROSITE" id="PS50889">
    <property type="entry name" value="S4"/>
    <property type="match status" value="1"/>
</dbReference>
<evidence type="ECO:0000256" key="5">
    <source>
        <dbReference type="PROSITE-ProRule" id="PRU00182"/>
    </source>
</evidence>
<dbReference type="InterPro" id="IPR020094">
    <property type="entry name" value="TruA/RsuA/RluB/E/F_N"/>
</dbReference>
<dbReference type="Gene3D" id="3.30.70.1560">
    <property type="entry name" value="Alpha-L RNA-binding motif"/>
    <property type="match status" value="1"/>
</dbReference>
<proteinExistence type="inferred from homology"/>
<dbReference type="GO" id="GO:0003723">
    <property type="term" value="F:RNA binding"/>
    <property type="evidence" value="ECO:0007669"/>
    <property type="project" value="UniProtKB-KW"/>
</dbReference>
<reference evidence="9 10" key="1">
    <citation type="submission" date="2018-07" db="EMBL/GenBank/DDBJ databases">
        <title>Venubactetium sediminum gen. nov., sp. nov., isolated from a marine solar saltern.</title>
        <authorList>
            <person name="Wang S."/>
        </authorList>
    </citation>
    <scope>NUCLEOTIDE SEQUENCE [LARGE SCALE GENOMIC DNA]</scope>
    <source>
        <strain evidence="9 10">WD2A32</strain>
    </source>
</reference>
<sequence length="274" mass="30435">MSEPKAERVAKLIARAGICSRREAERLIEQGRVAVDGEPIDTPSLTLDDPGRITVDGERLPAPEPARLFRYHKPRGVLVAERDPHGRPTIYDRLPQSLPRVMPVGRLDVNSEGLLLLTNDGELKRRLELPATGWIRRYRVRVFGEVDEAALASLNAGITVEGVRYGPIEARLDQRTGSNAWLTVALREGKNREVRRVMEHLGLKVSRLLRIAYGPFQLGAMRPDQVSEIAPKVLAEQLGTKPPEATGTGTAKSKCQPPKSQSRSKRNANRRRTA</sequence>
<dbReference type="Pfam" id="PF00849">
    <property type="entry name" value="PseudoU_synth_2"/>
    <property type="match status" value="1"/>
</dbReference>
<feature type="compositionally biased region" description="Polar residues" evidence="7">
    <location>
        <begin position="247"/>
        <end position="261"/>
    </location>
</feature>
<dbReference type="EC" id="5.4.99.-" evidence="6"/>
<dbReference type="InterPro" id="IPR000748">
    <property type="entry name" value="PsdUridine_synth_RsuA/RluB/E/F"/>
</dbReference>
<dbReference type="Proteomes" id="UP000253941">
    <property type="component" value="Unassembled WGS sequence"/>
</dbReference>
<comment type="caution">
    <text evidence="9">The sequence shown here is derived from an EMBL/GenBank/DDBJ whole genome shotgun (WGS) entry which is preliminary data.</text>
</comment>
<keyword evidence="4 6" id="KW-0413">Isomerase</keyword>
<dbReference type="Gene3D" id="3.10.290.10">
    <property type="entry name" value="RNA-binding S4 domain"/>
    <property type="match status" value="1"/>
</dbReference>
<gene>
    <name evidence="9" type="ORF">DRB17_17600</name>
</gene>
<dbReference type="Gene3D" id="3.30.70.580">
    <property type="entry name" value="Pseudouridine synthase I, catalytic domain, N-terminal subdomain"/>
    <property type="match status" value="1"/>
</dbReference>
<protein>
    <recommendedName>
        <fullName evidence="6">Pseudouridine synthase</fullName>
        <ecNumber evidence="6">5.4.99.-</ecNumber>
    </recommendedName>
</protein>
<evidence type="ECO:0000256" key="4">
    <source>
        <dbReference type="ARBA" id="ARBA00023235"/>
    </source>
</evidence>
<dbReference type="PANTHER" id="PTHR47683:SF3">
    <property type="entry name" value="RIBOSOMAL LARGE SUBUNIT PSEUDOURIDINE SYNTHASE B"/>
    <property type="match status" value="1"/>
</dbReference>
<evidence type="ECO:0000256" key="2">
    <source>
        <dbReference type="ARBA" id="ARBA00008348"/>
    </source>
</evidence>